<proteinExistence type="predicted"/>
<comment type="caution">
    <text evidence="1">The sequence shown here is derived from an EMBL/GenBank/DDBJ whole genome shotgun (WGS) entry which is preliminary data.</text>
</comment>
<sequence>MVITCSTPPIPRNLKNAGERLKPTSYGPKTATGSIRRHFFSKPDVWIRACDEAGFEIRGKEAEEAEKFCSENNTVLTKAPQKGFTYRLLQDCVIHFIVQQDQALRIVDTESFRTLILVLRDTLSIKEIPQLDDVTPHGHGGMGDLHAALRHISLTSDGATDRTLYPFVGLTAHWVAGNEITDQKLIKAYSPSTHLVLKSAVIGY</sequence>
<keyword evidence="2" id="KW-1185">Reference proteome</keyword>
<reference evidence="1 2" key="1">
    <citation type="submission" date="2024-05" db="EMBL/GenBank/DDBJ databases">
        <title>A draft genome resource for the thread blight pathogen Marasmius tenuissimus strain MS-2.</title>
        <authorList>
            <person name="Yulfo-Soto G.E."/>
            <person name="Baruah I.K."/>
            <person name="Amoako-Attah I."/>
            <person name="Bukari Y."/>
            <person name="Meinhardt L.W."/>
            <person name="Bailey B.A."/>
            <person name="Cohen S.P."/>
        </authorList>
    </citation>
    <scope>NUCLEOTIDE SEQUENCE [LARGE SCALE GENOMIC DNA]</scope>
    <source>
        <strain evidence="1 2">MS-2</strain>
    </source>
</reference>
<protein>
    <submittedName>
        <fullName evidence="1">Uncharacterized protein</fullName>
    </submittedName>
</protein>
<organism evidence="1 2">
    <name type="scientific">Marasmius tenuissimus</name>
    <dbReference type="NCBI Taxonomy" id="585030"/>
    <lineage>
        <taxon>Eukaryota</taxon>
        <taxon>Fungi</taxon>
        <taxon>Dikarya</taxon>
        <taxon>Basidiomycota</taxon>
        <taxon>Agaricomycotina</taxon>
        <taxon>Agaricomycetes</taxon>
        <taxon>Agaricomycetidae</taxon>
        <taxon>Agaricales</taxon>
        <taxon>Marasmiineae</taxon>
        <taxon>Marasmiaceae</taxon>
        <taxon>Marasmius</taxon>
    </lineage>
</organism>
<dbReference type="Proteomes" id="UP001437256">
    <property type="component" value="Unassembled WGS sequence"/>
</dbReference>
<evidence type="ECO:0000313" key="1">
    <source>
        <dbReference type="EMBL" id="KAL0056956.1"/>
    </source>
</evidence>
<accession>A0ABR2Z7Y4</accession>
<evidence type="ECO:0000313" key="2">
    <source>
        <dbReference type="Proteomes" id="UP001437256"/>
    </source>
</evidence>
<dbReference type="EMBL" id="JBBXMP010000786">
    <property type="protein sequence ID" value="KAL0056956.1"/>
    <property type="molecule type" value="Genomic_DNA"/>
</dbReference>
<gene>
    <name evidence="1" type="ORF">AAF712_016424</name>
</gene>
<name>A0ABR2Z7Y4_9AGAR</name>